<evidence type="ECO:0000313" key="2">
    <source>
        <dbReference type="EMBL" id="SFW72975.1"/>
    </source>
</evidence>
<dbReference type="OrthoDB" id="7584480at2"/>
<keyword evidence="3" id="KW-1185">Reference proteome</keyword>
<dbReference type="AlphaFoldDB" id="A0A1K1RMQ3"/>
<organism evidence="2 3">
    <name type="scientific">Amycolatopsis australiensis</name>
    <dbReference type="NCBI Taxonomy" id="546364"/>
    <lineage>
        <taxon>Bacteria</taxon>
        <taxon>Bacillati</taxon>
        <taxon>Actinomycetota</taxon>
        <taxon>Actinomycetes</taxon>
        <taxon>Pseudonocardiales</taxon>
        <taxon>Pseudonocardiaceae</taxon>
        <taxon>Amycolatopsis</taxon>
    </lineage>
</organism>
<dbReference type="GO" id="GO:0019290">
    <property type="term" value="P:siderophore biosynthetic process"/>
    <property type="evidence" value="ECO:0007669"/>
    <property type="project" value="TreeGrafter"/>
</dbReference>
<dbReference type="InterPro" id="IPR005153">
    <property type="entry name" value="MbtH-like_dom"/>
</dbReference>
<evidence type="ECO:0000259" key="1">
    <source>
        <dbReference type="SMART" id="SM00923"/>
    </source>
</evidence>
<accession>A0A1K1RMQ3</accession>
<name>A0A1K1RMQ3_9PSEU</name>
<dbReference type="Gene3D" id="3.90.820.10">
    <property type="entry name" value="Structural Genomics, Unknown Function 30-nov-00 1gh9 Mol_id"/>
    <property type="match status" value="1"/>
</dbReference>
<evidence type="ECO:0000313" key="3">
    <source>
        <dbReference type="Proteomes" id="UP000182740"/>
    </source>
</evidence>
<dbReference type="Proteomes" id="UP000182740">
    <property type="component" value="Unassembled WGS sequence"/>
</dbReference>
<dbReference type="PANTHER" id="PTHR38444">
    <property type="entry name" value="ENTEROBACTIN BIOSYNTHESIS PROTEIN YBDZ"/>
    <property type="match status" value="1"/>
</dbReference>
<dbReference type="STRING" id="546364.SAMN04489730_3535"/>
<gene>
    <name evidence="2" type="ORF">SAMN04489730_3535</name>
</gene>
<feature type="domain" description="MbtH-like" evidence="1">
    <location>
        <begin position="4"/>
        <end position="50"/>
    </location>
</feature>
<dbReference type="SUPFAM" id="SSF160582">
    <property type="entry name" value="MbtH-like"/>
    <property type="match status" value="1"/>
</dbReference>
<dbReference type="Pfam" id="PF03621">
    <property type="entry name" value="MbtH"/>
    <property type="match status" value="1"/>
</dbReference>
<dbReference type="PANTHER" id="PTHR38444:SF1">
    <property type="entry name" value="ENTEROBACTIN BIOSYNTHESIS PROTEIN YBDZ"/>
    <property type="match status" value="1"/>
</dbReference>
<dbReference type="InterPro" id="IPR038020">
    <property type="entry name" value="MbtH-like_sf"/>
</dbReference>
<protein>
    <submittedName>
        <fullName evidence="2">MbtH protein</fullName>
    </submittedName>
</protein>
<proteinExistence type="predicted"/>
<dbReference type="EMBL" id="FPJG01000006">
    <property type="protein sequence ID" value="SFW72975.1"/>
    <property type="molecule type" value="Genomic_DNA"/>
</dbReference>
<dbReference type="SMART" id="SM00923">
    <property type="entry name" value="MbtH"/>
    <property type="match status" value="1"/>
</dbReference>
<dbReference type="GO" id="GO:0005829">
    <property type="term" value="C:cytosol"/>
    <property type="evidence" value="ECO:0007669"/>
    <property type="project" value="TreeGrafter"/>
</dbReference>
<dbReference type="InterPro" id="IPR037407">
    <property type="entry name" value="MLP_fam"/>
</dbReference>
<reference evidence="3" key="1">
    <citation type="submission" date="2016-11" db="EMBL/GenBank/DDBJ databases">
        <authorList>
            <person name="Varghese N."/>
            <person name="Submissions S."/>
        </authorList>
    </citation>
    <scope>NUCLEOTIDE SEQUENCE [LARGE SCALE GENOMIC DNA]</scope>
    <source>
        <strain evidence="3">DSM 44671</strain>
    </source>
</reference>
<dbReference type="RefSeq" id="WP_072477316.1">
    <property type="nucleotide sequence ID" value="NZ_FPJG01000006.1"/>
</dbReference>
<sequence length="63" mass="7352">MTEAVAEEYEVVVNTEEQYSIWRTGRQVPAGWRTVGKSGTREDCLGYIEENWTDMRPLSVRRD</sequence>